<organism evidence="2 3">
    <name type="scientific">Cajanus cajan</name>
    <name type="common">Pigeon pea</name>
    <name type="synonym">Cajanus indicus</name>
    <dbReference type="NCBI Taxonomy" id="3821"/>
    <lineage>
        <taxon>Eukaryota</taxon>
        <taxon>Viridiplantae</taxon>
        <taxon>Streptophyta</taxon>
        <taxon>Embryophyta</taxon>
        <taxon>Tracheophyta</taxon>
        <taxon>Spermatophyta</taxon>
        <taxon>Magnoliopsida</taxon>
        <taxon>eudicotyledons</taxon>
        <taxon>Gunneridae</taxon>
        <taxon>Pentapetalae</taxon>
        <taxon>rosids</taxon>
        <taxon>fabids</taxon>
        <taxon>Fabales</taxon>
        <taxon>Fabaceae</taxon>
        <taxon>Papilionoideae</taxon>
        <taxon>50 kb inversion clade</taxon>
        <taxon>NPAAA clade</taxon>
        <taxon>indigoferoid/millettioid clade</taxon>
        <taxon>Phaseoleae</taxon>
        <taxon>Cajanus</taxon>
    </lineage>
</organism>
<dbReference type="STRING" id="3821.A0A151RGI6"/>
<dbReference type="PANTHER" id="PTHR46148:SF52">
    <property type="entry name" value="OS04G0603800 PROTEIN"/>
    <property type="match status" value="1"/>
</dbReference>
<sequence length="272" mass="31166">GSTHNFLDLEVVKRLGCKLEKITPITVTARGGTRLEAPYLCKGFNWQLQQISFTADVIVLPLVESLQQVPPIIVQLIDKYSNVFEELNSDQDPIFFSKVWSDLFQLQGVCMNISTAYHPQSDGQIEIVNKYLETYLCFYGQPPPIHLPYLPGKSSNLIVDRTLIAREAVIKFLQFHLLRAQNRMSQQANKNRSDRTFTIGDFVFLKLQPYRQPSMRCKTFHKLIPKFYGPFKVIDRIGQATYQLELPSSTEIHNVFHVSQLKLCKNPATSSI</sequence>
<dbReference type="Gene3D" id="3.30.420.10">
    <property type="entry name" value="Ribonuclease H-like superfamily/Ribonuclease H"/>
    <property type="match status" value="1"/>
</dbReference>
<dbReference type="Gramene" id="C.cajan_36233.t">
    <property type="protein sequence ID" value="C.cajan_36233.t"/>
    <property type="gene ID" value="C.cajan_36233"/>
</dbReference>
<feature type="non-terminal residue" evidence="2">
    <location>
        <position position="1"/>
    </location>
</feature>
<dbReference type="AlphaFoldDB" id="A0A151RGI6"/>
<gene>
    <name evidence="2" type="ORF">KK1_036912</name>
</gene>
<protein>
    <submittedName>
        <fullName evidence="2">Transposon Ty3-I Gag-Pol polyprotein</fullName>
    </submittedName>
</protein>
<dbReference type="Pfam" id="PF24626">
    <property type="entry name" value="SH3_Tf2-1"/>
    <property type="match status" value="1"/>
</dbReference>
<dbReference type="GO" id="GO:0003676">
    <property type="term" value="F:nucleic acid binding"/>
    <property type="evidence" value="ECO:0007669"/>
    <property type="project" value="InterPro"/>
</dbReference>
<dbReference type="CDD" id="cd00303">
    <property type="entry name" value="retropepsin_like"/>
    <property type="match status" value="1"/>
</dbReference>
<dbReference type="SUPFAM" id="SSF53098">
    <property type="entry name" value="Ribonuclease H-like"/>
    <property type="match status" value="1"/>
</dbReference>
<accession>A0A151RGI6</accession>
<dbReference type="PANTHER" id="PTHR46148">
    <property type="entry name" value="CHROMO DOMAIN-CONTAINING PROTEIN"/>
    <property type="match status" value="1"/>
</dbReference>
<evidence type="ECO:0000313" key="2">
    <source>
        <dbReference type="EMBL" id="KYP41698.1"/>
    </source>
</evidence>
<keyword evidence="3" id="KW-1185">Reference proteome</keyword>
<dbReference type="InterPro" id="IPR036397">
    <property type="entry name" value="RNaseH_sf"/>
</dbReference>
<evidence type="ECO:0000313" key="3">
    <source>
        <dbReference type="Proteomes" id="UP000075243"/>
    </source>
</evidence>
<dbReference type="InterPro" id="IPR012337">
    <property type="entry name" value="RNaseH-like_sf"/>
</dbReference>
<dbReference type="GO" id="GO:0015074">
    <property type="term" value="P:DNA integration"/>
    <property type="evidence" value="ECO:0007669"/>
    <property type="project" value="InterPro"/>
</dbReference>
<evidence type="ECO:0000259" key="1">
    <source>
        <dbReference type="PROSITE" id="PS50994"/>
    </source>
</evidence>
<feature type="domain" description="Integrase catalytic" evidence="1">
    <location>
        <begin position="73"/>
        <end position="136"/>
    </location>
</feature>
<proteinExistence type="predicted"/>
<dbReference type="InterPro" id="IPR056924">
    <property type="entry name" value="SH3_Tf2-1"/>
</dbReference>
<dbReference type="PROSITE" id="PS50994">
    <property type="entry name" value="INTEGRASE"/>
    <property type="match status" value="1"/>
</dbReference>
<dbReference type="Proteomes" id="UP000075243">
    <property type="component" value="Unassembled WGS sequence"/>
</dbReference>
<dbReference type="EMBL" id="KQ483756">
    <property type="protein sequence ID" value="KYP41698.1"/>
    <property type="molecule type" value="Genomic_DNA"/>
</dbReference>
<name>A0A151RGI6_CAJCA</name>
<dbReference type="InterPro" id="IPR001584">
    <property type="entry name" value="Integrase_cat-core"/>
</dbReference>
<reference evidence="2" key="1">
    <citation type="journal article" date="2012" name="Nat. Biotechnol.">
        <title>Draft genome sequence of pigeonpea (Cajanus cajan), an orphan legume crop of resource-poor farmers.</title>
        <authorList>
            <person name="Varshney R.K."/>
            <person name="Chen W."/>
            <person name="Li Y."/>
            <person name="Bharti A.K."/>
            <person name="Saxena R.K."/>
            <person name="Schlueter J.A."/>
            <person name="Donoghue M.T."/>
            <person name="Azam S."/>
            <person name="Fan G."/>
            <person name="Whaley A.M."/>
            <person name="Farmer A.D."/>
            <person name="Sheridan J."/>
            <person name="Iwata A."/>
            <person name="Tuteja R."/>
            <person name="Penmetsa R.V."/>
            <person name="Wu W."/>
            <person name="Upadhyaya H.D."/>
            <person name="Yang S.P."/>
            <person name="Shah T."/>
            <person name="Saxena K.B."/>
            <person name="Michael T."/>
            <person name="McCombie W.R."/>
            <person name="Yang B."/>
            <person name="Zhang G."/>
            <person name="Yang H."/>
            <person name="Wang J."/>
            <person name="Spillane C."/>
            <person name="Cook D.R."/>
            <person name="May G.D."/>
            <person name="Xu X."/>
            <person name="Jackson S.A."/>
        </authorList>
    </citation>
    <scope>NUCLEOTIDE SEQUENCE [LARGE SCALE GENOMIC DNA]</scope>
</reference>